<dbReference type="SFLD" id="SFLDG01129">
    <property type="entry name" value="C1.5:_HAD__Beta-PGM__Phosphata"/>
    <property type="match status" value="1"/>
</dbReference>
<accession>A0A2N0H6V2</accession>
<keyword evidence="2" id="KW-1185">Reference proteome</keyword>
<dbReference type="PANTHER" id="PTHR43611:SF3">
    <property type="entry name" value="FLAVIN MONONUCLEOTIDE HYDROLASE 1, CHLOROPLATIC"/>
    <property type="match status" value="1"/>
</dbReference>
<evidence type="ECO:0000313" key="1">
    <source>
        <dbReference type="EMBL" id="PKB14669.1"/>
    </source>
</evidence>
<dbReference type="EMBL" id="PHUF01000004">
    <property type="protein sequence ID" value="PKB14669.1"/>
    <property type="molecule type" value="Genomic_DNA"/>
</dbReference>
<dbReference type="PANTHER" id="PTHR43611">
    <property type="entry name" value="ALPHA-D-GLUCOSE 1-PHOSPHATE PHOSPHATASE"/>
    <property type="match status" value="1"/>
</dbReference>
<dbReference type="PRINTS" id="PR00413">
    <property type="entry name" value="HADHALOGNASE"/>
</dbReference>
<dbReference type="SFLD" id="SFLDS00003">
    <property type="entry name" value="Haloacid_Dehalogenase"/>
    <property type="match status" value="1"/>
</dbReference>
<evidence type="ECO:0000313" key="2">
    <source>
        <dbReference type="Proteomes" id="UP000232587"/>
    </source>
</evidence>
<dbReference type="Gene3D" id="3.40.50.1000">
    <property type="entry name" value="HAD superfamily/HAD-like"/>
    <property type="match status" value="1"/>
</dbReference>
<reference evidence="1 2" key="1">
    <citation type="submission" date="2017-11" db="EMBL/GenBank/DDBJ databases">
        <title>Genomic Encyclopedia of Type Strains, Phase III (KMG-III): the genomes of soil and plant-associated and newly described type strains.</title>
        <authorList>
            <person name="Whitman W."/>
        </authorList>
    </citation>
    <scope>NUCLEOTIDE SEQUENCE [LARGE SCALE GENOMIC DNA]</scope>
    <source>
        <strain evidence="1 2">CGMCC 1.12274</strain>
    </source>
</reference>
<organism evidence="1 2">
    <name type="scientific">Novosphingobium kunmingense</name>
    <dbReference type="NCBI Taxonomy" id="1211806"/>
    <lineage>
        <taxon>Bacteria</taxon>
        <taxon>Pseudomonadati</taxon>
        <taxon>Pseudomonadota</taxon>
        <taxon>Alphaproteobacteria</taxon>
        <taxon>Sphingomonadales</taxon>
        <taxon>Sphingomonadaceae</taxon>
        <taxon>Novosphingobium</taxon>
    </lineage>
</organism>
<name>A0A2N0H6V2_9SPHN</name>
<dbReference type="InterPro" id="IPR036412">
    <property type="entry name" value="HAD-like_sf"/>
</dbReference>
<dbReference type="SUPFAM" id="SSF56784">
    <property type="entry name" value="HAD-like"/>
    <property type="match status" value="1"/>
</dbReference>
<protein>
    <submittedName>
        <fullName evidence="1">2-haloacid dehalogenase</fullName>
    </submittedName>
</protein>
<dbReference type="InterPro" id="IPR023214">
    <property type="entry name" value="HAD_sf"/>
</dbReference>
<dbReference type="AlphaFoldDB" id="A0A2N0H6V2"/>
<gene>
    <name evidence="1" type="ORF">B0I00_2267</name>
</gene>
<proteinExistence type="predicted"/>
<comment type="caution">
    <text evidence="1">The sequence shown here is derived from an EMBL/GenBank/DDBJ whole genome shotgun (WGS) entry which is preliminary data.</text>
</comment>
<dbReference type="Proteomes" id="UP000232587">
    <property type="component" value="Unassembled WGS sequence"/>
</dbReference>
<dbReference type="NCBIfam" id="TIGR01509">
    <property type="entry name" value="HAD-SF-IA-v3"/>
    <property type="match status" value="1"/>
</dbReference>
<sequence length="205" mass="22824">MIMAQVEAVVFDVGNVLVRWDRRLPFVDRFADPAELDRFLDEVIPLSWHAEHDAGRPAAEMVAERSALYPDHASLIADWFGRFNESIPGSVPGSPELVEGLHARGVPLYAITNFGADTWAGFAPTFLLKDRFIDIVVSGVEKLAKPDAAIYALAEQRFARRPETLLFVDDSQPNVDAARARGWHGHHFTDAGGLERELQRHGLLD</sequence>
<dbReference type="CDD" id="cd02603">
    <property type="entry name" value="HAD_sEH-N_like"/>
    <property type="match status" value="1"/>
</dbReference>
<dbReference type="InterPro" id="IPR006439">
    <property type="entry name" value="HAD-SF_hydro_IA"/>
</dbReference>
<dbReference type="Pfam" id="PF00702">
    <property type="entry name" value="Hydrolase"/>
    <property type="match status" value="1"/>
</dbReference>